<dbReference type="InterPro" id="IPR038299">
    <property type="entry name" value="DAO_C_sf"/>
</dbReference>
<keyword evidence="6" id="KW-0560">Oxidoreductase</keyword>
<organism evidence="9 10">
    <name type="scientific">Leptospira fletcheri</name>
    <dbReference type="NCBI Taxonomy" id="2484981"/>
    <lineage>
        <taxon>Bacteria</taxon>
        <taxon>Pseudomonadati</taxon>
        <taxon>Spirochaetota</taxon>
        <taxon>Spirochaetia</taxon>
        <taxon>Leptospirales</taxon>
        <taxon>Leptospiraceae</taxon>
        <taxon>Leptospira</taxon>
    </lineage>
</organism>
<feature type="domain" description="Alpha-glycerophosphate oxidase C-terminal" evidence="8">
    <location>
        <begin position="411"/>
        <end position="534"/>
    </location>
</feature>
<keyword evidence="5" id="KW-0274">FAD</keyword>
<dbReference type="Gene3D" id="3.30.9.10">
    <property type="entry name" value="D-Amino Acid Oxidase, subunit A, domain 2"/>
    <property type="match status" value="1"/>
</dbReference>
<dbReference type="InterPro" id="IPR031656">
    <property type="entry name" value="DAO_C"/>
</dbReference>
<gene>
    <name evidence="9" type="ORF">EHO60_16195</name>
</gene>
<evidence type="ECO:0000256" key="4">
    <source>
        <dbReference type="ARBA" id="ARBA00022798"/>
    </source>
</evidence>
<keyword evidence="3" id="KW-0285">Flavoprotein</keyword>
<protein>
    <submittedName>
        <fullName evidence="9">Glycerol-3-phosphate dehydrogenase/oxidase</fullName>
    </submittedName>
</protein>
<dbReference type="EMBL" id="RQET01000014">
    <property type="protein sequence ID" value="TGK06136.1"/>
    <property type="molecule type" value="Genomic_DNA"/>
</dbReference>
<dbReference type="PRINTS" id="PR01001">
    <property type="entry name" value="FADG3PDH"/>
</dbReference>
<dbReference type="Gene3D" id="1.10.8.870">
    <property type="entry name" value="Alpha-glycerophosphate oxidase, cap domain"/>
    <property type="match status" value="1"/>
</dbReference>
<dbReference type="GO" id="GO:0046168">
    <property type="term" value="P:glycerol-3-phosphate catabolic process"/>
    <property type="evidence" value="ECO:0007669"/>
    <property type="project" value="TreeGrafter"/>
</dbReference>
<dbReference type="Pfam" id="PF01266">
    <property type="entry name" value="DAO"/>
    <property type="match status" value="1"/>
</dbReference>
<name>A0A4R9G3R5_9LEPT</name>
<dbReference type="Proteomes" id="UP000298458">
    <property type="component" value="Unassembled WGS sequence"/>
</dbReference>
<evidence type="ECO:0000256" key="5">
    <source>
        <dbReference type="ARBA" id="ARBA00022827"/>
    </source>
</evidence>
<comment type="cofactor">
    <cofactor evidence="1">
        <name>FAD</name>
        <dbReference type="ChEBI" id="CHEBI:57692"/>
    </cofactor>
</comment>
<evidence type="ECO:0000313" key="9">
    <source>
        <dbReference type="EMBL" id="TGK06136.1"/>
    </source>
</evidence>
<evidence type="ECO:0000256" key="2">
    <source>
        <dbReference type="ARBA" id="ARBA00007330"/>
    </source>
</evidence>
<comment type="similarity">
    <text evidence="2">Belongs to the FAD-dependent glycerol-3-phosphate dehydrogenase family.</text>
</comment>
<keyword evidence="10" id="KW-1185">Reference proteome</keyword>
<evidence type="ECO:0000256" key="3">
    <source>
        <dbReference type="ARBA" id="ARBA00022630"/>
    </source>
</evidence>
<dbReference type="PANTHER" id="PTHR11985:SF35">
    <property type="entry name" value="ANAEROBIC GLYCEROL-3-PHOSPHATE DEHYDROGENASE SUBUNIT A"/>
    <property type="match status" value="1"/>
</dbReference>
<comment type="caution">
    <text evidence="9">The sequence shown here is derived from an EMBL/GenBank/DDBJ whole genome shotgun (WGS) entry which is preliminary data.</text>
</comment>
<dbReference type="GO" id="GO:0004368">
    <property type="term" value="F:glycerol-3-phosphate dehydrogenase (quinone) activity"/>
    <property type="evidence" value="ECO:0007669"/>
    <property type="project" value="InterPro"/>
</dbReference>
<dbReference type="OrthoDB" id="9766796at2"/>
<evidence type="ECO:0000259" key="7">
    <source>
        <dbReference type="Pfam" id="PF01266"/>
    </source>
</evidence>
<dbReference type="RefSeq" id="WP_135769265.1">
    <property type="nucleotide sequence ID" value="NZ_RQET01000014.1"/>
</dbReference>
<dbReference type="GO" id="GO:0006071">
    <property type="term" value="P:glycerol metabolic process"/>
    <property type="evidence" value="ECO:0007669"/>
    <property type="project" value="UniProtKB-KW"/>
</dbReference>
<sequence>MPSSRKSKISTPKTTISSQIYDTLIIGGGITGATLLWDATLRGAKALLVEKNDFASGTSQATSKLIHGGLRYLKNAEFGLVRESLRERRLLAKITPHAVKTLGFLMPVYSFGEKAVLEAGLRMYDLLSYDRNREISSDRWIPRFRFLNKEEAVLEAPSLSREGLKGAFLYYDYQNLNPERHTCEFIFSAQRNGGEARNYTELVALTRQKEEIYQAILLDKRTGKKIPVFAKTVVNAAGPWADFVESLAGVGMDKILVRSKGIHIVTRAIQGSKALVLKKRDKTHMFVLPWRGKTIIGTTDTFYQESPDQFRVTRRDIRELLDEINHAYGNTELKESDVEFFYGGMRPLVEDPGETSDTYNASRKTEIIDHKENGFPGFYTALGGKYTTSRALAEKIADKLCDYLPGSFLPCETNFVPLISGEFSDFSSLLRGLANKFPKFGGEILETLAERYGSQSYEILPHAKPDEPFAVLNNGEKLYSAEIRTIAAGEEIYSATDFFFRRSGAGVPGLPSPENVSFILDHLGKSLGWNQARKNSEKTKVIARYKFD</sequence>
<dbReference type="SUPFAM" id="SSF51905">
    <property type="entry name" value="FAD/NAD(P)-binding domain"/>
    <property type="match status" value="1"/>
</dbReference>
<evidence type="ECO:0000256" key="1">
    <source>
        <dbReference type="ARBA" id="ARBA00001974"/>
    </source>
</evidence>
<reference evidence="9" key="1">
    <citation type="journal article" date="2019" name="PLoS Negl. Trop. Dis.">
        <title>Revisiting the worldwide diversity of Leptospira species in the environment.</title>
        <authorList>
            <person name="Vincent A.T."/>
            <person name="Schiettekatte O."/>
            <person name="Bourhy P."/>
            <person name="Veyrier F.J."/>
            <person name="Picardeau M."/>
        </authorList>
    </citation>
    <scope>NUCLEOTIDE SEQUENCE [LARGE SCALE GENOMIC DNA]</scope>
    <source>
        <strain evidence="9">SSW15</strain>
    </source>
</reference>
<dbReference type="Pfam" id="PF16901">
    <property type="entry name" value="DAO_C"/>
    <property type="match status" value="1"/>
</dbReference>
<dbReference type="AlphaFoldDB" id="A0A4R9G3R5"/>
<dbReference type="InterPro" id="IPR006076">
    <property type="entry name" value="FAD-dep_OxRdtase"/>
</dbReference>
<evidence type="ECO:0000259" key="8">
    <source>
        <dbReference type="Pfam" id="PF16901"/>
    </source>
</evidence>
<dbReference type="Gene3D" id="3.50.50.60">
    <property type="entry name" value="FAD/NAD(P)-binding domain"/>
    <property type="match status" value="1"/>
</dbReference>
<proteinExistence type="inferred from homology"/>
<evidence type="ECO:0000313" key="10">
    <source>
        <dbReference type="Proteomes" id="UP000298458"/>
    </source>
</evidence>
<dbReference type="SUPFAM" id="SSF54373">
    <property type="entry name" value="FAD-linked reductases, C-terminal domain"/>
    <property type="match status" value="1"/>
</dbReference>
<accession>A0A4R9G3R5</accession>
<dbReference type="InterPro" id="IPR036188">
    <property type="entry name" value="FAD/NAD-bd_sf"/>
</dbReference>
<evidence type="ECO:0000256" key="6">
    <source>
        <dbReference type="ARBA" id="ARBA00023002"/>
    </source>
</evidence>
<keyword evidence="4" id="KW-0319">Glycerol metabolism</keyword>
<feature type="domain" description="FAD dependent oxidoreductase" evidence="7">
    <location>
        <begin position="22"/>
        <end position="398"/>
    </location>
</feature>
<dbReference type="InterPro" id="IPR000447">
    <property type="entry name" value="G3P_DH_FAD-dep"/>
</dbReference>
<dbReference type="PANTHER" id="PTHR11985">
    <property type="entry name" value="GLYCEROL-3-PHOSPHATE DEHYDROGENASE"/>
    <property type="match status" value="1"/>
</dbReference>